<dbReference type="EMBL" id="DSVL01000225">
    <property type="protein sequence ID" value="HFH29308.1"/>
    <property type="molecule type" value="Genomic_DNA"/>
</dbReference>
<dbReference type="GO" id="GO:0046872">
    <property type="term" value="F:metal ion binding"/>
    <property type="evidence" value="ECO:0007669"/>
    <property type="project" value="UniProtKB-UniRule"/>
</dbReference>
<keyword evidence="5 16" id="KW-0540">Nuclease</keyword>
<comment type="catalytic activity">
    <reaction evidence="1">
        <text>ATP + protein L-histidine = ADP + protein N-phospho-L-histidine.</text>
        <dbReference type="EC" id="2.7.13.3"/>
    </reaction>
</comment>
<evidence type="ECO:0000256" key="9">
    <source>
        <dbReference type="ARBA" id="ARBA00022801"/>
    </source>
</evidence>
<keyword evidence="13 16" id="KW-0238">DNA-binding</keyword>
<evidence type="ECO:0000313" key="22">
    <source>
        <dbReference type="EMBL" id="HFH29308.1"/>
    </source>
</evidence>
<dbReference type="Gene3D" id="3.30.450.40">
    <property type="match status" value="1"/>
</dbReference>
<feature type="binding site" evidence="16">
    <location>
        <position position="8"/>
    </location>
    <ligand>
        <name>Mg(2+)</name>
        <dbReference type="ChEBI" id="CHEBI:18420"/>
        <label>1</label>
    </ligand>
</feature>
<dbReference type="InterPro" id="IPR040619">
    <property type="entry name" value="Cas9_alpha-helical_lobe"/>
</dbReference>
<dbReference type="NCBIfam" id="TIGR01865">
    <property type="entry name" value="cas_Csn1"/>
    <property type="match status" value="1"/>
</dbReference>
<dbReference type="Pfam" id="PF13185">
    <property type="entry name" value="GAF_2"/>
    <property type="match status" value="1"/>
</dbReference>
<dbReference type="Pfam" id="PF13395">
    <property type="entry name" value="HNH_4"/>
    <property type="match status" value="1"/>
</dbReference>
<dbReference type="Gene3D" id="1.10.287.130">
    <property type="match status" value="1"/>
</dbReference>
<dbReference type="PROSITE" id="PS50109">
    <property type="entry name" value="HIS_KIN"/>
    <property type="match status" value="1"/>
</dbReference>
<dbReference type="Gene3D" id="3.30.565.10">
    <property type="entry name" value="Histidine kinase-like ATPase, C-terminal domain"/>
    <property type="match status" value="1"/>
</dbReference>
<keyword evidence="8" id="KW-0418">Kinase</keyword>
<feature type="binding site" evidence="16">
    <location>
        <position position="511"/>
    </location>
    <ligand>
        <name>Mg(2+)</name>
        <dbReference type="ChEBI" id="CHEBI:18420"/>
        <label>1</label>
    </ligand>
</feature>
<feature type="binding site" evidence="16">
    <location>
        <position position="8"/>
    </location>
    <ligand>
        <name>Mg(2+)</name>
        <dbReference type="ChEBI" id="CHEBI:18420"/>
        <label>2</label>
    </ligand>
</feature>
<dbReference type="GO" id="GO:0000155">
    <property type="term" value="F:phosphorelay sensor kinase activity"/>
    <property type="evidence" value="ECO:0007669"/>
    <property type="project" value="InterPro"/>
</dbReference>
<dbReference type="InterPro" id="IPR003661">
    <property type="entry name" value="HisK_dim/P_dom"/>
</dbReference>
<dbReference type="SUPFAM" id="SSF47384">
    <property type="entry name" value="Homodimeric domain of signal transducing histidine kinase"/>
    <property type="match status" value="1"/>
</dbReference>
<dbReference type="InterPro" id="IPR005467">
    <property type="entry name" value="His_kinase_dom"/>
</dbReference>
<dbReference type="InterPro" id="IPR004358">
    <property type="entry name" value="Sig_transdc_His_kin-like_C"/>
</dbReference>
<keyword evidence="7 16" id="KW-0255">Endonuclease</keyword>
<dbReference type="InterPro" id="IPR001789">
    <property type="entry name" value="Sig_transdc_resp-reg_receiver"/>
</dbReference>
<comment type="domain">
    <text evidence="16">Has 2 endonuclease domains. The discontinuous RuvC-like domain cleaves the target DNA noncomplementary to crRNA while the HNH nuclease domain cleaves the target DNA complementary to crRNA.</text>
</comment>
<evidence type="ECO:0000256" key="8">
    <source>
        <dbReference type="ARBA" id="ARBA00022777"/>
    </source>
</evidence>
<keyword evidence="4" id="KW-0808">Transferase</keyword>
<dbReference type="GO" id="GO:0003677">
    <property type="term" value="F:DNA binding"/>
    <property type="evidence" value="ECO:0007669"/>
    <property type="project" value="UniProtKB-UniRule"/>
</dbReference>
<evidence type="ECO:0000256" key="6">
    <source>
        <dbReference type="ARBA" id="ARBA00022723"/>
    </source>
</evidence>
<dbReference type="CDD" id="cd00082">
    <property type="entry name" value="HisKA"/>
    <property type="match status" value="1"/>
</dbReference>
<dbReference type="SMART" id="SM00388">
    <property type="entry name" value="HisKA"/>
    <property type="match status" value="1"/>
</dbReference>
<dbReference type="GO" id="GO:0016787">
    <property type="term" value="F:hydrolase activity"/>
    <property type="evidence" value="ECO:0007669"/>
    <property type="project" value="UniProtKB-KW"/>
</dbReference>
<gene>
    <name evidence="16 22" type="primary">cas9</name>
    <name evidence="22" type="ORF">ENS59_07325</name>
</gene>
<keyword evidence="9 16" id="KW-0378">Hydrolase</keyword>
<keyword evidence="10 16" id="KW-0460">Magnesium</keyword>
<keyword evidence="3" id="KW-0597">Phosphoprotein</keyword>
<feature type="binding site" evidence="16">
    <location>
        <position position="515"/>
    </location>
    <ligand>
        <name>Mg(2+)</name>
        <dbReference type="ChEBI" id="CHEBI:18420"/>
        <label>1</label>
    </ligand>
</feature>
<feature type="domain" description="Histidine kinase" evidence="19">
    <location>
        <begin position="1294"/>
        <end position="1540"/>
    </location>
</feature>
<dbReference type="Pfam" id="PF18470">
    <property type="entry name" value="Cas9_a"/>
    <property type="match status" value="1"/>
</dbReference>
<feature type="domain" description="HNH Cas9-type" evidence="21">
    <location>
        <begin position="519"/>
        <end position="677"/>
    </location>
</feature>
<dbReference type="InterPro" id="IPR036097">
    <property type="entry name" value="HisK_dim/P_sf"/>
</dbReference>
<dbReference type="Gene3D" id="3.40.50.2300">
    <property type="match status" value="1"/>
</dbReference>
<dbReference type="SUPFAM" id="SSF52172">
    <property type="entry name" value="CheY-like"/>
    <property type="match status" value="1"/>
</dbReference>
<keyword evidence="14" id="KW-0464">Manganese</keyword>
<dbReference type="Pfam" id="PF02518">
    <property type="entry name" value="HATPase_c"/>
    <property type="match status" value="1"/>
</dbReference>
<dbReference type="InterPro" id="IPR029016">
    <property type="entry name" value="GAF-like_dom_sf"/>
</dbReference>
<dbReference type="InterPro" id="IPR041383">
    <property type="entry name" value="RuvC_III"/>
</dbReference>
<dbReference type="SUPFAM" id="SSF55874">
    <property type="entry name" value="ATPase domain of HSP90 chaperone/DNA topoisomerase II/histidine kinase"/>
    <property type="match status" value="1"/>
</dbReference>
<dbReference type="InterPro" id="IPR003615">
    <property type="entry name" value="HNH_nuc"/>
</dbReference>
<evidence type="ECO:0000259" key="19">
    <source>
        <dbReference type="PROSITE" id="PS50109"/>
    </source>
</evidence>
<comment type="function">
    <text evidence="16">CRISPR (clustered regularly interspaced short palindromic repeat) is an adaptive immune system that provides protection against mobile genetic elements (viruses, transposable elements and conjugative plasmids). CRISPR clusters contain spacers, sequences complementary to antecedent mobile elements, and target invading nucleic acids. CRISPR clusters are transcribed and processed into CRISPR RNA (crRNA). In type II CRISPR systems correct processing of pre-crRNA requires a trans-encoded small RNA (tracrRNA), endogenous ribonuclease 3 (rnc) and this protein. The tracrRNA serves as a guide for ribonuclease 3-aided processing of pre-crRNA. Subsequently Cas9/crRNA/tracrRNA endonucleolytically cleaves linear or circular dsDNA target complementary to the spacer; Cas9 is inactive in the absence of the 2 guide RNAs (gRNA). Cas9 recognizes the protospacer adjacent motif (PAM) in the CRISPR repeat sequences to help distinguish self versus nonself, as targets within the bacterial CRISPR locus do not have PAMs. PAM recognition is also required for catalytic activity.</text>
</comment>
<keyword evidence="11 16" id="KW-0694">RNA-binding</keyword>
<evidence type="ECO:0000256" key="18">
    <source>
        <dbReference type="SAM" id="Coils"/>
    </source>
</evidence>
<accession>A0A7C3E106</accession>
<dbReference type="InterPro" id="IPR033114">
    <property type="entry name" value="HNH_CAS9"/>
</dbReference>
<dbReference type="SUPFAM" id="SSF55781">
    <property type="entry name" value="GAF domain-like"/>
    <property type="match status" value="1"/>
</dbReference>
<evidence type="ECO:0000256" key="10">
    <source>
        <dbReference type="ARBA" id="ARBA00022842"/>
    </source>
</evidence>
<dbReference type="PROSITE" id="PS51749">
    <property type="entry name" value="HNH_CAS9"/>
    <property type="match status" value="1"/>
</dbReference>
<organism evidence="22">
    <name type="scientific">Gracilinema caldarium</name>
    <dbReference type="NCBI Taxonomy" id="215591"/>
    <lineage>
        <taxon>Bacteria</taxon>
        <taxon>Pseudomonadati</taxon>
        <taxon>Spirochaetota</taxon>
        <taxon>Spirochaetia</taxon>
        <taxon>Spirochaetales</taxon>
        <taxon>Breznakiellaceae</taxon>
        <taxon>Gracilinema</taxon>
    </lineage>
</organism>
<evidence type="ECO:0000256" key="17">
    <source>
        <dbReference type="PROSITE-ProRule" id="PRU00169"/>
    </source>
</evidence>
<dbReference type="HAMAP" id="MF_01480">
    <property type="entry name" value="Cas9"/>
    <property type="match status" value="1"/>
</dbReference>
<evidence type="ECO:0000256" key="4">
    <source>
        <dbReference type="ARBA" id="ARBA00022679"/>
    </source>
</evidence>
<dbReference type="InterPro" id="IPR028629">
    <property type="entry name" value="Cas9"/>
</dbReference>
<dbReference type="SMART" id="SM00065">
    <property type="entry name" value="GAF"/>
    <property type="match status" value="1"/>
</dbReference>
<evidence type="ECO:0000256" key="15">
    <source>
        <dbReference type="ARBA" id="ARBA00046380"/>
    </source>
</evidence>
<dbReference type="Pfam" id="PF00512">
    <property type="entry name" value="HisKA"/>
    <property type="match status" value="1"/>
</dbReference>
<evidence type="ECO:0000256" key="1">
    <source>
        <dbReference type="ARBA" id="ARBA00000085"/>
    </source>
</evidence>
<dbReference type="PANTHER" id="PTHR43547">
    <property type="entry name" value="TWO-COMPONENT HISTIDINE KINASE"/>
    <property type="match status" value="1"/>
</dbReference>
<comment type="caution">
    <text evidence="22">The sequence shown here is derived from an EMBL/GenBank/DDBJ whole genome shotgun (WGS) entry which is preliminary data.</text>
</comment>
<feature type="binding site" evidence="16">
    <location>
        <position position="738"/>
    </location>
    <ligand>
        <name>Mg(2+)</name>
        <dbReference type="ChEBI" id="CHEBI:18420"/>
        <label>2</label>
    </ligand>
</feature>
<evidence type="ECO:0000259" key="20">
    <source>
        <dbReference type="PROSITE" id="PS50110"/>
    </source>
</evidence>
<evidence type="ECO:0000256" key="5">
    <source>
        <dbReference type="ARBA" id="ARBA00022722"/>
    </source>
</evidence>
<evidence type="ECO:0000256" key="11">
    <source>
        <dbReference type="ARBA" id="ARBA00022884"/>
    </source>
</evidence>
<evidence type="ECO:0000256" key="16">
    <source>
        <dbReference type="HAMAP-Rule" id="MF_01480"/>
    </source>
</evidence>
<evidence type="ECO:0000256" key="2">
    <source>
        <dbReference type="ARBA" id="ARBA00001946"/>
    </source>
</evidence>
<evidence type="ECO:0000256" key="3">
    <source>
        <dbReference type="ARBA" id="ARBA00022553"/>
    </source>
</evidence>
<dbReference type="SMART" id="SM00387">
    <property type="entry name" value="HATPase_c"/>
    <property type="match status" value="1"/>
</dbReference>
<dbReference type="PRINTS" id="PR00344">
    <property type="entry name" value="BCTRLSENSOR"/>
</dbReference>
<dbReference type="InterPro" id="IPR036890">
    <property type="entry name" value="HATPase_C_sf"/>
</dbReference>
<feature type="domain" description="Response regulatory" evidence="20">
    <location>
        <begin position="1551"/>
        <end position="1666"/>
    </location>
</feature>
<evidence type="ECO:0000256" key="14">
    <source>
        <dbReference type="ARBA" id="ARBA00023211"/>
    </source>
</evidence>
<dbReference type="GO" id="GO:0003723">
    <property type="term" value="F:RNA binding"/>
    <property type="evidence" value="ECO:0007669"/>
    <property type="project" value="UniProtKB-UniRule"/>
</dbReference>
<name>A0A7C3E106_9SPIR</name>
<feature type="active site" description="For RuvC-like nuclease domain" evidence="16">
    <location>
        <position position="8"/>
    </location>
</feature>
<evidence type="ECO:0000256" key="13">
    <source>
        <dbReference type="ARBA" id="ARBA00023125"/>
    </source>
</evidence>
<comment type="caution">
    <text evidence="17">Lacks conserved residue(s) required for the propagation of feature annotation.</text>
</comment>
<keyword evidence="6 16" id="KW-0479">Metal-binding</keyword>
<evidence type="ECO:0000259" key="21">
    <source>
        <dbReference type="PROSITE" id="PS51749"/>
    </source>
</evidence>
<feature type="binding site" evidence="16">
    <location>
        <position position="515"/>
    </location>
    <ligand>
        <name>Mg(2+)</name>
        <dbReference type="ChEBI" id="CHEBI:18420"/>
        <label>2</label>
    </ligand>
</feature>
<keyword evidence="12 16" id="KW-0051">Antiviral defense</keyword>
<dbReference type="PROSITE" id="PS50110">
    <property type="entry name" value="RESPONSE_REGULATORY"/>
    <property type="match status" value="1"/>
</dbReference>
<dbReference type="InterPro" id="IPR003018">
    <property type="entry name" value="GAF"/>
</dbReference>
<feature type="coiled-coil region" evidence="18">
    <location>
        <begin position="1215"/>
        <end position="1284"/>
    </location>
</feature>
<dbReference type="EC" id="3.1.-.-" evidence="16"/>
<protein>
    <recommendedName>
        <fullName evidence="16">CRISPR-associated endonuclease Cas9</fullName>
        <ecNumber evidence="16">3.1.-.-</ecNumber>
    </recommendedName>
</protein>
<reference evidence="22" key="1">
    <citation type="journal article" date="2020" name="mSystems">
        <title>Genome- and Community-Level Interaction Insights into Carbon Utilization and Element Cycling Functions of Hydrothermarchaeota in Hydrothermal Sediment.</title>
        <authorList>
            <person name="Zhou Z."/>
            <person name="Liu Y."/>
            <person name="Xu W."/>
            <person name="Pan J."/>
            <person name="Luo Z.H."/>
            <person name="Li M."/>
        </authorList>
    </citation>
    <scope>NUCLEOTIDE SEQUENCE [LARGE SCALE GENOMIC DNA]</scope>
    <source>
        <strain evidence="22">SpSt-503</strain>
    </source>
</reference>
<comment type="similarity">
    <text evidence="16">Belongs to the CRISPR-associated Cas9 family.</text>
</comment>
<comment type="subunit">
    <text evidence="15 16">Monomer. Binds crRNA and tracrRNA.</text>
</comment>
<dbReference type="InterPro" id="IPR036397">
    <property type="entry name" value="RNaseH_sf"/>
</dbReference>
<dbReference type="Pfam" id="PF18541">
    <property type="entry name" value="RuvC_III"/>
    <property type="match status" value="1"/>
</dbReference>
<sequence>MKWRLALDLGTNSIGWAALKLNHEDSESRVSEIIDMGVRIFSDSRRAKDGTPLNEERRMCRQMRRQKERRIRRKRAMRTFCVAHGLLPSDPEERKKIAQLNPYQLRTEALERPLAPHELGRILMQLAGRRGFKSSRKESVNTDSEVTGMKAGVERLSKILGEKTLGQWLYEQQAKGKPVRFRAKHEGAKIIYDLYPSREMYEKEFSAIRAKQAPLFPDLNWDRAHWIIFFQRPLKRPERGKCQFYTNEDRAYKAQPSAHRFRIAQDVMNLCYYDENNRRIEISQEGKQRLLRELDQVKNLSFKKIRQLLDLSATIQFNLESERRDKLRGNDISVDFRKDTYFGEQWDRLSWEEQDEIIEQLITEEDEHKLKELLHEYNLSETNIATILGYQFPTGTTMLSAHFMRDCTRIMHEGLLPYHEAVTALGLHHSEETQPPLHRRLPYYGTILTALVQNAHGAVPPDRQFPNKQAEIEYIYGKIANPTVHVALNQVRKLVNALVDRYGRPHEICMEVARELKLPKYKKQEFEKKQTINQKNNDRARRELQLLRLLVPSKEDIKKYLLWEELGSDSVARACPYCGRPISASQLISNEIEIEHILPYSKTLLNTRDNLTVAHRECNQVKGQRTPYEAFSSNPEGYNWQDIVARAQRLPANKRIKFAPDALQNYLDENQFLQKQLSDNAYISRSTKQYLAAICDKKRIWVSTGRLTAMLRGFWGLNTLLNKDHDTWFKNRFDHRHHALDALTIGLCDRGLINRIARLNSQGKYAQIVVPEFPFERSKVAEKLKKLVVSPKGDHGKEGKIFKETAMGCIKKIRKINPEELEETMINDIIPPAIRGKVQELVKSRTFRAIKSELPQKFTHFYIAEKIWVTTCDVTALSQSDIEEGRVIDPHIRAALREFYEKNKEVCTTNTELAKKLKEFSQIYNILERIANNISNYINDLYYEISSKTSEIFEINKALVLLNKCKDVESLIDKSMKFLKTDLGLNTIDIGECNEILKNCNFCKLKKITVRVDDKDYGFCVDLSDNKEESKKEMVDIFQELFAINMSRIINTLKIRETNLEYVHLSEILMSLLAQKNVNEIFNLILEKAKDICKADASYIGVYDKSTGNIVLKFFMNINTDEFKSLKFNKNQGLGGLVIRERRGIFIQNYFTDHRIDSPFKDIVKKEGIISTIAVPIFYQDEIYGILYVGYRTMKKDITYELSFLQKMSTAAAIAIERENNINELKNKELELRKAYEELVERRKEINELLKGYKDANLELERSNRELVEQYEIVKKSYEELNSLNKAKDLFLGILSHELKTPITIVKGYIETLLSKDFYLDNKVKSALTTALKSVNNLSEKVDDLLDYMRLETKKLKLYFKEISFREIFRDIANELYPFLEERKQKIIIKDSDFKFKGDVKWLKKAFASVINNSIKFSPDGKNIYIDFEVVEREKLIVPYYVKEKPVLSNKYLIISIRDEGVGIPESEINKIFDSFYELGDIRTHSTGKYKFMAKGVGLGLSFTKQIISMHNGIVYAESDGFDVEKCPGTIIKIVLPMDEEKIVEDKKKESILIIDSDYDFSRFLELFLSQKYSVYLFDDGGVGYLKILEIKPKLVMINVSLKNYDGYEVCSIIKEDKNIKDIPVILYGTGPESFDEIRAQKVKANMIFYPIFDTENLLRVVEYYMKR</sequence>
<feature type="active site" description="Proton acceptor for HNH nuclease domain" evidence="16">
    <location>
        <position position="596"/>
    </location>
</feature>
<dbReference type="Gene3D" id="3.30.420.10">
    <property type="entry name" value="Ribonuclease H-like superfamily/Ribonuclease H"/>
    <property type="match status" value="3"/>
</dbReference>
<keyword evidence="18" id="KW-0175">Coiled coil</keyword>
<dbReference type="GO" id="GO:0043571">
    <property type="term" value="P:maintenance of CRISPR repeat elements"/>
    <property type="evidence" value="ECO:0007669"/>
    <property type="project" value="UniProtKB-UniRule"/>
</dbReference>
<evidence type="ECO:0000256" key="7">
    <source>
        <dbReference type="ARBA" id="ARBA00022759"/>
    </source>
</evidence>
<evidence type="ECO:0000256" key="12">
    <source>
        <dbReference type="ARBA" id="ARBA00023118"/>
    </source>
</evidence>
<dbReference type="PANTHER" id="PTHR43547:SF2">
    <property type="entry name" value="HYBRID SIGNAL TRANSDUCTION HISTIDINE KINASE C"/>
    <property type="match status" value="1"/>
</dbReference>
<dbReference type="GO" id="GO:0004519">
    <property type="term" value="F:endonuclease activity"/>
    <property type="evidence" value="ECO:0007669"/>
    <property type="project" value="UniProtKB-UniRule"/>
</dbReference>
<comment type="cofactor">
    <cofactor evidence="2 16">
        <name>Mg(2+)</name>
        <dbReference type="ChEBI" id="CHEBI:18420"/>
    </cofactor>
</comment>
<dbReference type="SMART" id="SM00507">
    <property type="entry name" value="HNHc"/>
    <property type="match status" value="1"/>
</dbReference>
<dbReference type="InterPro" id="IPR011006">
    <property type="entry name" value="CheY-like_superfamily"/>
</dbReference>
<proteinExistence type="inferred from homology"/>
<dbReference type="GO" id="GO:0051607">
    <property type="term" value="P:defense response to virus"/>
    <property type="evidence" value="ECO:0007669"/>
    <property type="project" value="UniProtKB-UniRule"/>
</dbReference>
<dbReference type="InterPro" id="IPR003594">
    <property type="entry name" value="HATPase_dom"/>
</dbReference>